<comment type="caution">
    <text evidence="2">The sequence shown here is derived from an EMBL/GenBank/DDBJ whole genome shotgun (WGS) entry which is preliminary data.</text>
</comment>
<feature type="signal peptide" evidence="1">
    <location>
        <begin position="1"/>
        <end position="18"/>
    </location>
</feature>
<dbReference type="EMBL" id="ANJA01000883">
    <property type="protein sequence ID" value="ETO81249.1"/>
    <property type="molecule type" value="Genomic_DNA"/>
</dbReference>
<reference evidence="2 3" key="1">
    <citation type="submission" date="2013-11" db="EMBL/GenBank/DDBJ databases">
        <title>The Genome Sequence of Phytophthora parasitica P1976.</title>
        <authorList>
            <consortium name="The Broad Institute Genomics Platform"/>
            <person name="Russ C."/>
            <person name="Tyler B."/>
            <person name="Panabieres F."/>
            <person name="Shan W."/>
            <person name="Tripathy S."/>
            <person name="Grunwald N."/>
            <person name="Machado M."/>
            <person name="Johnson C.S."/>
            <person name="Walker B."/>
            <person name="Young S."/>
            <person name="Zeng Q."/>
            <person name="Gargeya S."/>
            <person name="Fitzgerald M."/>
            <person name="Haas B."/>
            <person name="Abouelleil A."/>
            <person name="Allen A.W."/>
            <person name="Alvarado L."/>
            <person name="Arachchi H.M."/>
            <person name="Berlin A.M."/>
            <person name="Chapman S.B."/>
            <person name="Gainer-Dewar J."/>
            <person name="Goldberg J."/>
            <person name="Griggs A."/>
            <person name="Gujja S."/>
            <person name="Hansen M."/>
            <person name="Howarth C."/>
            <person name="Imamovic A."/>
            <person name="Ireland A."/>
            <person name="Larimer J."/>
            <person name="McCowan C."/>
            <person name="Murphy C."/>
            <person name="Pearson M."/>
            <person name="Poon T.W."/>
            <person name="Priest M."/>
            <person name="Roberts A."/>
            <person name="Saif S."/>
            <person name="Shea T."/>
            <person name="Sisk P."/>
            <person name="Sykes S."/>
            <person name="Wortman J."/>
            <person name="Nusbaum C."/>
            <person name="Birren B."/>
        </authorList>
    </citation>
    <scope>NUCLEOTIDE SEQUENCE [LARGE SCALE GENOMIC DNA]</scope>
    <source>
        <strain evidence="2 3">P1976</strain>
    </source>
</reference>
<evidence type="ECO:0000256" key="1">
    <source>
        <dbReference type="SAM" id="SignalP"/>
    </source>
</evidence>
<proteinExistence type="predicted"/>
<name>A0A081AQT8_PHYNI</name>
<gene>
    <name evidence="2" type="ORF">F444_04402</name>
</gene>
<sequence>MGLLLTQLLACCSHRSMALPVFSLRPKSSSTLQTRTTNLRRRGLLLDNVVTRSSISFVLSDADPDLVHVRAVAPNRQFVPESNTSREDVAITAQFGVHYSRMEIEGQPSSGWPVNLSRGA</sequence>
<dbReference type="OrthoDB" id="122818at2759"/>
<protein>
    <submittedName>
        <fullName evidence="2">Uncharacterized protein</fullName>
    </submittedName>
</protein>
<evidence type="ECO:0000313" key="3">
    <source>
        <dbReference type="Proteomes" id="UP000028582"/>
    </source>
</evidence>
<feature type="chain" id="PRO_5001754442" evidence="1">
    <location>
        <begin position="19"/>
        <end position="120"/>
    </location>
</feature>
<keyword evidence="1" id="KW-0732">Signal</keyword>
<dbReference type="Proteomes" id="UP000028582">
    <property type="component" value="Unassembled WGS sequence"/>
</dbReference>
<dbReference type="AlphaFoldDB" id="A0A081AQT8"/>
<accession>A0A081AQT8</accession>
<organism evidence="2 3">
    <name type="scientific">Phytophthora nicotianae P1976</name>
    <dbReference type="NCBI Taxonomy" id="1317066"/>
    <lineage>
        <taxon>Eukaryota</taxon>
        <taxon>Sar</taxon>
        <taxon>Stramenopiles</taxon>
        <taxon>Oomycota</taxon>
        <taxon>Peronosporomycetes</taxon>
        <taxon>Peronosporales</taxon>
        <taxon>Peronosporaceae</taxon>
        <taxon>Phytophthora</taxon>
    </lineage>
</organism>
<evidence type="ECO:0000313" key="2">
    <source>
        <dbReference type="EMBL" id="ETO81249.1"/>
    </source>
</evidence>